<dbReference type="KEGG" id="gax:Pan161_28400"/>
<proteinExistence type="predicted"/>
<dbReference type="OrthoDB" id="281928at2"/>
<organism evidence="2 3">
    <name type="scientific">Gimesia algae</name>
    <dbReference type="NCBI Taxonomy" id="2527971"/>
    <lineage>
        <taxon>Bacteria</taxon>
        <taxon>Pseudomonadati</taxon>
        <taxon>Planctomycetota</taxon>
        <taxon>Planctomycetia</taxon>
        <taxon>Planctomycetales</taxon>
        <taxon>Planctomycetaceae</taxon>
        <taxon>Gimesia</taxon>
    </lineage>
</organism>
<feature type="transmembrane region" description="Helical" evidence="1">
    <location>
        <begin position="16"/>
        <end position="33"/>
    </location>
</feature>
<keyword evidence="3" id="KW-1185">Reference proteome</keyword>
<sequence>MDRDQRHLQLLSKLQIIYGILNIFVTLIFYWVVKDLSDATRDYLGQTRPELEVSLLIGFGVIFYLIGFAILFCIILAGQSLARYENYRFCLIVAICECPIFPFGTLLGIATIVVLLRDSVKQLFLKNSQKSQPVN</sequence>
<dbReference type="Proteomes" id="UP000316855">
    <property type="component" value="Chromosome"/>
</dbReference>
<dbReference type="RefSeq" id="WP_145227850.1">
    <property type="nucleotide sequence ID" value="NZ_CP036343.1"/>
</dbReference>
<feature type="transmembrane region" description="Helical" evidence="1">
    <location>
        <begin position="89"/>
        <end position="116"/>
    </location>
</feature>
<feature type="transmembrane region" description="Helical" evidence="1">
    <location>
        <begin position="53"/>
        <end position="77"/>
    </location>
</feature>
<keyword evidence="1" id="KW-0472">Membrane</keyword>
<evidence type="ECO:0000256" key="1">
    <source>
        <dbReference type="SAM" id="Phobius"/>
    </source>
</evidence>
<dbReference type="EMBL" id="CP036343">
    <property type="protein sequence ID" value="QDT91185.1"/>
    <property type="molecule type" value="Genomic_DNA"/>
</dbReference>
<gene>
    <name evidence="2" type="ORF">Pan161_28400</name>
</gene>
<name>A0A517VDV5_9PLAN</name>
<keyword evidence="1" id="KW-1133">Transmembrane helix</keyword>
<dbReference type="AlphaFoldDB" id="A0A517VDV5"/>
<keyword evidence="1" id="KW-0812">Transmembrane</keyword>
<evidence type="ECO:0000313" key="3">
    <source>
        <dbReference type="Proteomes" id="UP000316855"/>
    </source>
</evidence>
<accession>A0A517VDV5</accession>
<reference evidence="2 3" key="1">
    <citation type="submission" date="2019-02" db="EMBL/GenBank/DDBJ databases">
        <title>Deep-cultivation of Planctomycetes and their phenomic and genomic characterization uncovers novel biology.</title>
        <authorList>
            <person name="Wiegand S."/>
            <person name="Jogler M."/>
            <person name="Boedeker C."/>
            <person name="Pinto D."/>
            <person name="Vollmers J."/>
            <person name="Rivas-Marin E."/>
            <person name="Kohn T."/>
            <person name="Peeters S.H."/>
            <person name="Heuer A."/>
            <person name="Rast P."/>
            <person name="Oberbeckmann S."/>
            <person name="Bunk B."/>
            <person name="Jeske O."/>
            <person name="Meyerdierks A."/>
            <person name="Storesund J.E."/>
            <person name="Kallscheuer N."/>
            <person name="Luecker S."/>
            <person name="Lage O.M."/>
            <person name="Pohl T."/>
            <person name="Merkel B.J."/>
            <person name="Hornburger P."/>
            <person name="Mueller R.-W."/>
            <person name="Bruemmer F."/>
            <person name="Labrenz M."/>
            <person name="Spormann A.M."/>
            <person name="Op den Camp H."/>
            <person name="Overmann J."/>
            <person name="Amann R."/>
            <person name="Jetten M.S.M."/>
            <person name="Mascher T."/>
            <person name="Medema M.H."/>
            <person name="Devos D.P."/>
            <person name="Kaster A.-K."/>
            <person name="Ovreas L."/>
            <person name="Rohde M."/>
            <person name="Galperin M.Y."/>
            <person name="Jogler C."/>
        </authorList>
    </citation>
    <scope>NUCLEOTIDE SEQUENCE [LARGE SCALE GENOMIC DNA]</scope>
    <source>
        <strain evidence="2 3">Pan161</strain>
    </source>
</reference>
<protein>
    <submittedName>
        <fullName evidence="2">Uncharacterized protein</fullName>
    </submittedName>
</protein>
<evidence type="ECO:0000313" key="2">
    <source>
        <dbReference type="EMBL" id="QDT91185.1"/>
    </source>
</evidence>